<dbReference type="STRING" id="862908.BMS_1086"/>
<dbReference type="GO" id="GO:0032259">
    <property type="term" value="P:methylation"/>
    <property type="evidence" value="ECO:0007669"/>
    <property type="project" value="UniProtKB-KW"/>
</dbReference>
<evidence type="ECO:0000256" key="1">
    <source>
        <dbReference type="ARBA" id="ARBA00022603"/>
    </source>
</evidence>
<dbReference type="Gene3D" id="3.40.50.150">
    <property type="entry name" value="Vaccinia Virus protein VP39"/>
    <property type="match status" value="1"/>
</dbReference>
<organism evidence="4 5">
    <name type="scientific">Halobacteriovorax marinus (strain ATCC BAA-682 / DSM 15412 / SJ)</name>
    <name type="common">Bacteriovorax marinus</name>
    <dbReference type="NCBI Taxonomy" id="862908"/>
    <lineage>
        <taxon>Bacteria</taxon>
        <taxon>Pseudomonadati</taxon>
        <taxon>Bdellovibrionota</taxon>
        <taxon>Bacteriovoracia</taxon>
        <taxon>Bacteriovoracales</taxon>
        <taxon>Halobacteriovoraceae</taxon>
        <taxon>Halobacteriovorax</taxon>
    </lineage>
</organism>
<dbReference type="InterPro" id="IPR002935">
    <property type="entry name" value="SAM_O-MeTrfase"/>
</dbReference>
<dbReference type="PATRIC" id="fig|862908.3.peg.1034"/>
<dbReference type="PANTHER" id="PTHR10509:SF14">
    <property type="entry name" value="CAFFEOYL-COA O-METHYLTRANSFERASE 3-RELATED"/>
    <property type="match status" value="1"/>
</dbReference>
<dbReference type="CDD" id="cd02440">
    <property type="entry name" value="AdoMet_MTases"/>
    <property type="match status" value="1"/>
</dbReference>
<dbReference type="EMBL" id="FQ312005">
    <property type="protein sequence ID" value="CBW25967.1"/>
    <property type="molecule type" value="Genomic_DNA"/>
</dbReference>
<dbReference type="OrthoDB" id="9799672at2"/>
<dbReference type="RefSeq" id="WP_014243751.1">
    <property type="nucleotide sequence ID" value="NC_016620.1"/>
</dbReference>
<protein>
    <submittedName>
        <fullName evidence="4">O-methyltransferase</fullName>
    </submittedName>
</protein>
<dbReference type="Pfam" id="PF01596">
    <property type="entry name" value="Methyltransf_3"/>
    <property type="match status" value="1"/>
</dbReference>
<dbReference type="HOGENOM" id="CLU_067676_5_1_7"/>
<dbReference type="PANTHER" id="PTHR10509">
    <property type="entry name" value="O-METHYLTRANSFERASE-RELATED"/>
    <property type="match status" value="1"/>
</dbReference>
<dbReference type="PROSITE" id="PS51682">
    <property type="entry name" value="SAM_OMT_I"/>
    <property type="match status" value="1"/>
</dbReference>
<keyword evidence="5" id="KW-1185">Reference proteome</keyword>
<dbReference type="GO" id="GO:0008171">
    <property type="term" value="F:O-methyltransferase activity"/>
    <property type="evidence" value="ECO:0007669"/>
    <property type="project" value="InterPro"/>
</dbReference>
<dbReference type="InterPro" id="IPR029063">
    <property type="entry name" value="SAM-dependent_MTases_sf"/>
</dbReference>
<accession>E1WYB9</accession>
<sequence length="219" mass="24943">MNFLDERILNYSIDKSSCPSKHCDDLELFTKENHPLHRMLCGKLEASLLKFLIHLSGAKSVLELGTFTGYSALSMAEALPIDGRVTTIDKNKKINEIASKFWKESKDGDKIRALFGDGLEVLETLDEEFDLIFIDADKRNYKAYFDKCLSLLSKSGFIVVDNVLWSGRVVEEIGKELEQDKSTEYLVEFNNYISSRDDLVKTLLPIRDGIYLIKRDSNA</sequence>
<dbReference type="KEGG" id="bmx:BMS_1086"/>
<dbReference type="eggNOG" id="COG4122">
    <property type="taxonomic scope" value="Bacteria"/>
</dbReference>
<keyword evidence="3" id="KW-0949">S-adenosyl-L-methionine</keyword>
<dbReference type="SUPFAM" id="SSF53335">
    <property type="entry name" value="S-adenosyl-L-methionine-dependent methyltransferases"/>
    <property type="match status" value="1"/>
</dbReference>
<gene>
    <name evidence="4" type="ordered locus">BMS_1086</name>
</gene>
<keyword evidence="1" id="KW-0489">Methyltransferase</keyword>
<evidence type="ECO:0000313" key="5">
    <source>
        <dbReference type="Proteomes" id="UP000008963"/>
    </source>
</evidence>
<dbReference type="Proteomes" id="UP000008963">
    <property type="component" value="Chromosome"/>
</dbReference>
<dbReference type="AlphaFoldDB" id="E1WYB9"/>
<dbReference type="InterPro" id="IPR050362">
    <property type="entry name" value="Cation-dep_OMT"/>
</dbReference>
<evidence type="ECO:0000256" key="3">
    <source>
        <dbReference type="ARBA" id="ARBA00022691"/>
    </source>
</evidence>
<name>E1WYB9_HALMS</name>
<evidence type="ECO:0000313" key="4">
    <source>
        <dbReference type="EMBL" id="CBW25967.1"/>
    </source>
</evidence>
<reference evidence="5" key="1">
    <citation type="journal article" date="2013" name="ISME J.">
        <title>A small predatory core genome in the divergent marine Bacteriovorax marinus SJ and the terrestrial Bdellovibrio bacteriovorus.</title>
        <authorList>
            <person name="Crossman L.C."/>
            <person name="Chen H."/>
            <person name="Cerdeno-Tarraga A.M."/>
            <person name="Brooks K."/>
            <person name="Quail M.A."/>
            <person name="Pineiro S.A."/>
            <person name="Hobley L."/>
            <person name="Sockett R.E."/>
            <person name="Bentley S.D."/>
            <person name="Parkhill J."/>
            <person name="Williams H.N."/>
            <person name="Stine O.C."/>
        </authorList>
    </citation>
    <scope>NUCLEOTIDE SEQUENCE [LARGE SCALE GENOMIC DNA]</scope>
    <source>
        <strain evidence="5">ATCC BAA-682 / DSM 15412 / SJ</strain>
    </source>
</reference>
<proteinExistence type="predicted"/>
<dbReference type="GO" id="GO:0008757">
    <property type="term" value="F:S-adenosylmethionine-dependent methyltransferase activity"/>
    <property type="evidence" value="ECO:0007669"/>
    <property type="project" value="TreeGrafter"/>
</dbReference>
<evidence type="ECO:0000256" key="2">
    <source>
        <dbReference type="ARBA" id="ARBA00022679"/>
    </source>
</evidence>
<keyword evidence="2" id="KW-0808">Transferase</keyword>